<sequence>MIQLRSELGPPQLAAVLVAGSLFFPSIRRIIISNGTPLFTYLVSGADRQTCVRHGPG</sequence>
<dbReference type="Proteomes" id="UP000234585">
    <property type="component" value="Unassembled WGS sequence"/>
</dbReference>
<organism evidence="1 2">
    <name type="scientific">Aspergillus candidus</name>
    <dbReference type="NCBI Taxonomy" id="41067"/>
    <lineage>
        <taxon>Eukaryota</taxon>
        <taxon>Fungi</taxon>
        <taxon>Dikarya</taxon>
        <taxon>Ascomycota</taxon>
        <taxon>Pezizomycotina</taxon>
        <taxon>Eurotiomycetes</taxon>
        <taxon>Eurotiomycetidae</taxon>
        <taxon>Eurotiales</taxon>
        <taxon>Aspergillaceae</taxon>
        <taxon>Aspergillus</taxon>
        <taxon>Aspergillus subgen. Circumdati</taxon>
    </lineage>
</organism>
<keyword evidence="2" id="KW-1185">Reference proteome</keyword>
<accession>A0A2I2FD56</accession>
<dbReference type="GeneID" id="36519617"/>
<evidence type="ECO:0000313" key="2">
    <source>
        <dbReference type="Proteomes" id="UP000234585"/>
    </source>
</evidence>
<dbReference type="AlphaFoldDB" id="A0A2I2FD56"/>
<reference evidence="1 2" key="1">
    <citation type="submission" date="2017-12" db="EMBL/GenBank/DDBJ databases">
        <authorList>
            <consortium name="DOE Joint Genome Institute"/>
            <person name="Haridas S."/>
            <person name="Kjaerbolling I."/>
            <person name="Vesth T.C."/>
            <person name="Frisvad J.C."/>
            <person name="Nybo J.L."/>
            <person name="Theobald S."/>
            <person name="Kuo A."/>
            <person name="Bowyer P."/>
            <person name="Matsuda Y."/>
            <person name="Mondo S."/>
            <person name="Lyhne E.K."/>
            <person name="Kogle M.E."/>
            <person name="Clum A."/>
            <person name="Lipzen A."/>
            <person name="Salamov A."/>
            <person name="Ngan C.Y."/>
            <person name="Daum C."/>
            <person name="Chiniquy J."/>
            <person name="Barry K."/>
            <person name="LaButti K."/>
            <person name="Simmons B.A."/>
            <person name="Magnuson J.K."/>
            <person name="Mortensen U.H."/>
            <person name="Larsen T.O."/>
            <person name="Grigoriev I.V."/>
            <person name="Baker S.E."/>
            <person name="Andersen M.R."/>
            <person name="Nordberg H.P."/>
            <person name="Cantor M.N."/>
            <person name="Hua S.X."/>
        </authorList>
    </citation>
    <scope>NUCLEOTIDE SEQUENCE [LARGE SCALE GENOMIC DNA]</scope>
    <source>
        <strain evidence="1 2">CBS 102.13</strain>
    </source>
</reference>
<dbReference type="EMBL" id="KZ559135">
    <property type="protein sequence ID" value="PLB38519.1"/>
    <property type="molecule type" value="Genomic_DNA"/>
</dbReference>
<evidence type="ECO:0000313" key="1">
    <source>
        <dbReference type="EMBL" id="PLB38519.1"/>
    </source>
</evidence>
<dbReference type="RefSeq" id="XP_024672531.1">
    <property type="nucleotide sequence ID" value="XM_024812457.1"/>
</dbReference>
<protein>
    <submittedName>
        <fullName evidence="1">Uncharacterized protein</fullName>
    </submittedName>
</protein>
<gene>
    <name evidence="1" type="ORF">BDW47DRAFT_104980</name>
</gene>
<name>A0A2I2FD56_ASPCN</name>
<proteinExistence type="predicted"/>